<dbReference type="FunFam" id="1.10.1200.10:FF:000002">
    <property type="entry name" value="10-formyltetrahydrofolate dehydrogenase"/>
    <property type="match status" value="1"/>
</dbReference>
<dbReference type="InterPro" id="IPR016162">
    <property type="entry name" value="Ald_DH_N"/>
</dbReference>
<dbReference type="GO" id="GO:0016620">
    <property type="term" value="F:oxidoreductase activity, acting on the aldehyde or oxo group of donors, NAD or NADP as acceptor"/>
    <property type="evidence" value="ECO:0007669"/>
    <property type="project" value="InterPro"/>
</dbReference>
<dbReference type="SUPFAM" id="SSF47336">
    <property type="entry name" value="ACP-like"/>
    <property type="match status" value="1"/>
</dbReference>
<dbReference type="Proteomes" id="UP000694389">
    <property type="component" value="Unassembled WGS sequence"/>
</dbReference>
<dbReference type="InterPro" id="IPR029510">
    <property type="entry name" value="Ald_DH_CS_GLU"/>
</dbReference>
<comment type="catalytic activity">
    <reaction evidence="6">
        <text>(6R)-10-formyltetrahydrofolate + NADP(+) + H2O = (6S)-5,6,7,8-tetrahydrofolate + CO2 + NADPH + H(+)</text>
        <dbReference type="Rhea" id="RHEA:10180"/>
        <dbReference type="ChEBI" id="CHEBI:15377"/>
        <dbReference type="ChEBI" id="CHEBI:15378"/>
        <dbReference type="ChEBI" id="CHEBI:16526"/>
        <dbReference type="ChEBI" id="CHEBI:57453"/>
        <dbReference type="ChEBI" id="CHEBI:57783"/>
        <dbReference type="ChEBI" id="CHEBI:58349"/>
        <dbReference type="ChEBI" id="CHEBI:195366"/>
        <dbReference type="EC" id="1.5.1.6"/>
    </reaction>
    <physiologicalReaction direction="left-to-right" evidence="6">
        <dbReference type="Rhea" id="RHEA:10181"/>
    </physiologicalReaction>
</comment>
<evidence type="ECO:0000259" key="9">
    <source>
        <dbReference type="PROSITE" id="PS50075"/>
    </source>
</evidence>
<keyword evidence="4" id="KW-0554">One-carbon metabolism</keyword>
<dbReference type="InterPro" id="IPR016160">
    <property type="entry name" value="Ald_DH_CS_CYS"/>
</dbReference>
<dbReference type="AlphaFoldDB" id="A0A8C4HFD9"/>
<dbReference type="Pfam" id="PF00171">
    <property type="entry name" value="Aldedh"/>
    <property type="match status" value="1"/>
</dbReference>
<dbReference type="InterPro" id="IPR002376">
    <property type="entry name" value="Formyl_transf_N"/>
</dbReference>
<comment type="similarity">
    <text evidence="2">In the N-terminal section; belongs to the GART family.</text>
</comment>
<dbReference type="SUPFAM" id="SSF53720">
    <property type="entry name" value="ALDH-like"/>
    <property type="match status" value="1"/>
</dbReference>
<organism evidence="10 11">
    <name type="scientific">Dicentrarchus labrax</name>
    <name type="common">European seabass</name>
    <name type="synonym">Morone labrax</name>
    <dbReference type="NCBI Taxonomy" id="13489"/>
    <lineage>
        <taxon>Eukaryota</taxon>
        <taxon>Metazoa</taxon>
        <taxon>Chordata</taxon>
        <taxon>Craniata</taxon>
        <taxon>Vertebrata</taxon>
        <taxon>Euteleostomi</taxon>
        <taxon>Actinopterygii</taxon>
        <taxon>Neopterygii</taxon>
        <taxon>Teleostei</taxon>
        <taxon>Neoteleostei</taxon>
        <taxon>Acanthomorphata</taxon>
        <taxon>Eupercaria</taxon>
        <taxon>Moronidae</taxon>
        <taxon>Dicentrarchus</taxon>
    </lineage>
</organism>
<dbReference type="Gene3D" id="3.40.605.10">
    <property type="entry name" value="Aldehyde Dehydrogenase, Chain A, domain 1"/>
    <property type="match status" value="1"/>
</dbReference>
<gene>
    <name evidence="10" type="primary">aldh1l2</name>
</gene>
<sequence length="773" mass="85312">MCCCSHRPLALDEGCTLWQPIAVLRHYYQNKLKLAIIGQSLFGQEVYSNLRKQGHKVVGVFTVPDKDGKADPLAVAAEKDGTPVFKFPRWRVKGKPIPEVVDAYKAVGAETLIHGDKKAGFTVFWADDGLDTGPILLQRECAVEPNDTVDTLYNRFLFPEGIKAMVESVQLIADGKAPRVPQSEEGASYEGIQKKSNAKINLAQPAEAIHNWIRGHDKVPGAWTVIDGQTVTLYGSSMLGGSVPAGQPLEVEGASQPGLVTKNGLVLYGTDGKPLLVKNLQFEDGKMIPASKYFSSGESSSVELTDDEKKMASEIRNIWKSILSNVPAIEDTTDFFKSGAASMDVVRLVEEVKQKCAGVQLQTEDVYMATTFQDFIQMFVRKLRGEDQEEELVIDYATKDVNNMTVKMPYQCFINGQFEDAENGKSYQTINPTDGSVICKVSYASVGDVDRAVEAAKEAYDNGPWGRMNPRDRGSLLYKLADLMEEHQEELATIESIDSGAVYTLALKTHVGMSIQTFRYFAGWCDKIQGKTIPINQARPNRNLTFTKREPLGVCAIVIPWNYPLMMLAWKSAACLAAGNTLVLKPAQVTPLTALKFAELSVKAGIPKGVINILPGSGGMVGQRLSDHPDIRKLGFTGSTPIGKQIMKSCAVSNLKKVSLELGGKSPLIIFSDCDMDKAVRMGMSSVYFNKGENCIAAGRLFVEESIHDEYISRVEEIKKMKIGDPLDRSTDHGPQNHKAHLDKLLEYFFVKLQMKIRPLISFNRSLIYIFSY</sequence>
<dbReference type="Pfam" id="PF02911">
    <property type="entry name" value="Formyl_trans_C"/>
    <property type="match status" value="1"/>
</dbReference>
<dbReference type="CDD" id="cd08703">
    <property type="entry name" value="FDH_Hydrolase_C"/>
    <property type="match status" value="1"/>
</dbReference>
<dbReference type="EC" id="1.5.1.6" evidence="3"/>
<dbReference type="Pfam" id="PF00551">
    <property type="entry name" value="Formyl_trans_N"/>
    <property type="match status" value="1"/>
</dbReference>
<reference evidence="10" key="1">
    <citation type="submission" date="2025-08" db="UniProtKB">
        <authorList>
            <consortium name="Ensembl"/>
        </authorList>
    </citation>
    <scope>IDENTIFICATION</scope>
</reference>
<dbReference type="PANTHER" id="PTHR11699">
    <property type="entry name" value="ALDEHYDE DEHYDROGENASE-RELATED"/>
    <property type="match status" value="1"/>
</dbReference>
<evidence type="ECO:0000256" key="5">
    <source>
        <dbReference type="ARBA" id="ARBA00023002"/>
    </source>
</evidence>
<dbReference type="InterPro" id="IPR005793">
    <property type="entry name" value="Formyl_trans_C"/>
</dbReference>
<dbReference type="SUPFAM" id="SSF53328">
    <property type="entry name" value="Formyltransferase"/>
    <property type="match status" value="1"/>
</dbReference>
<feature type="domain" description="Carrier" evidence="9">
    <location>
        <begin position="306"/>
        <end position="383"/>
    </location>
</feature>
<dbReference type="InterPro" id="IPR009081">
    <property type="entry name" value="PP-bd_ACP"/>
</dbReference>
<dbReference type="InterPro" id="IPR016161">
    <property type="entry name" value="Ald_DH/histidinol_DH"/>
</dbReference>
<dbReference type="GO" id="GO:0009258">
    <property type="term" value="P:10-formyltetrahydrofolate catabolic process"/>
    <property type="evidence" value="ECO:0007669"/>
    <property type="project" value="UniProtKB-ARBA"/>
</dbReference>
<accession>A0A8C4HFD9</accession>
<dbReference type="SUPFAM" id="SSF50486">
    <property type="entry name" value="FMT C-terminal domain-like"/>
    <property type="match status" value="1"/>
</dbReference>
<dbReference type="Ensembl" id="ENSDLAT00005044090.2">
    <property type="protein sequence ID" value="ENSDLAP00005041291.2"/>
    <property type="gene ID" value="ENSDLAG00005032346.1"/>
</dbReference>
<evidence type="ECO:0000313" key="11">
    <source>
        <dbReference type="Proteomes" id="UP000694389"/>
    </source>
</evidence>
<evidence type="ECO:0000256" key="2">
    <source>
        <dbReference type="ARBA" id="ARBA00010978"/>
    </source>
</evidence>
<dbReference type="PROSITE" id="PS50075">
    <property type="entry name" value="CARRIER"/>
    <property type="match status" value="1"/>
</dbReference>
<dbReference type="PROSITE" id="PS00070">
    <property type="entry name" value="ALDEHYDE_DEHYDR_CYS"/>
    <property type="match status" value="1"/>
</dbReference>
<dbReference type="GeneTree" id="ENSGT00940000158018"/>
<dbReference type="InterPro" id="IPR011034">
    <property type="entry name" value="Formyl_transferase-like_C_sf"/>
</dbReference>
<name>A0A8C4HFD9_DICLA</name>
<evidence type="ECO:0000256" key="4">
    <source>
        <dbReference type="ARBA" id="ARBA00022563"/>
    </source>
</evidence>
<protein>
    <recommendedName>
        <fullName evidence="3">formyltetrahydrofolate dehydrogenase</fullName>
        <ecNumber evidence="3">1.5.1.6</ecNumber>
    </recommendedName>
</protein>
<dbReference type="PROSITE" id="PS00687">
    <property type="entry name" value="ALDEHYDE_DEHYDR_GLU"/>
    <property type="match status" value="1"/>
</dbReference>
<dbReference type="Gene3D" id="1.10.1200.10">
    <property type="entry name" value="ACP-like"/>
    <property type="match status" value="1"/>
</dbReference>
<evidence type="ECO:0000256" key="8">
    <source>
        <dbReference type="RuleBase" id="RU003345"/>
    </source>
</evidence>
<dbReference type="InterPro" id="IPR036736">
    <property type="entry name" value="ACP-like_sf"/>
</dbReference>
<proteinExistence type="inferred from homology"/>
<evidence type="ECO:0000313" key="10">
    <source>
        <dbReference type="Ensembl" id="ENSDLAP00005041291.2"/>
    </source>
</evidence>
<dbReference type="Pfam" id="PF00550">
    <property type="entry name" value="PP-binding"/>
    <property type="match status" value="1"/>
</dbReference>
<dbReference type="FunFam" id="3.40.605.10:FF:000009">
    <property type="entry name" value="Cytosolic 10-formyltetrahydrofolate dehydrogenase"/>
    <property type="match status" value="1"/>
</dbReference>
<evidence type="ECO:0000256" key="3">
    <source>
        <dbReference type="ARBA" id="ARBA00012858"/>
    </source>
</evidence>
<dbReference type="InterPro" id="IPR015590">
    <property type="entry name" value="Aldehyde_DH_dom"/>
</dbReference>
<evidence type="ECO:0000256" key="1">
    <source>
        <dbReference type="ARBA" id="ARBA00007995"/>
    </source>
</evidence>
<dbReference type="PROSITE" id="PS00373">
    <property type="entry name" value="GART"/>
    <property type="match status" value="1"/>
</dbReference>
<dbReference type="Gene3D" id="3.10.25.10">
    <property type="entry name" value="Formyl transferase, C-terminal domain"/>
    <property type="match status" value="1"/>
</dbReference>
<dbReference type="Gene3D" id="3.40.50.170">
    <property type="entry name" value="Formyl transferase, N-terminal domain"/>
    <property type="match status" value="2"/>
</dbReference>
<comment type="similarity">
    <text evidence="8">Belongs to the aldehyde dehydrogenase family.</text>
</comment>
<keyword evidence="11" id="KW-1185">Reference proteome</keyword>
<feature type="active site" evidence="7">
    <location>
        <position position="661"/>
    </location>
</feature>
<evidence type="ECO:0000256" key="7">
    <source>
        <dbReference type="PROSITE-ProRule" id="PRU10007"/>
    </source>
</evidence>
<keyword evidence="5 8" id="KW-0560">Oxidoreductase</keyword>
<dbReference type="InterPro" id="IPR001555">
    <property type="entry name" value="GART_AS"/>
</dbReference>
<reference evidence="10" key="2">
    <citation type="submission" date="2025-09" db="UniProtKB">
        <authorList>
            <consortium name="Ensembl"/>
        </authorList>
    </citation>
    <scope>IDENTIFICATION</scope>
</reference>
<evidence type="ECO:0000256" key="6">
    <source>
        <dbReference type="ARBA" id="ARBA00048239"/>
    </source>
</evidence>
<dbReference type="InterPro" id="IPR016163">
    <property type="entry name" value="Ald_DH_C"/>
</dbReference>
<dbReference type="InterPro" id="IPR036477">
    <property type="entry name" value="Formyl_transf_N_sf"/>
</dbReference>
<dbReference type="GO" id="GO:0006730">
    <property type="term" value="P:one-carbon metabolic process"/>
    <property type="evidence" value="ECO:0007669"/>
    <property type="project" value="UniProtKB-KW"/>
</dbReference>
<dbReference type="GO" id="GO:0016155">
    <property type="term" value="F:formyltetrahydrofolate dehydrogenase activity"/>
    <property type="evidence" value="ECO:0007669"/>
    <property type="project" value="UniProtKB-EC"/>
</dbReference>
<comment type="similarity">
    <text evidence="1">In the C-terminal section; belongs to the aldehyde dehydrogenase family. ALDH1L subfamily.</text>
</comment>
<dbReference type="Gene3D" id="3.40.309.10">
    <property type="entry name" value="Aldehyde Dehydrogenase, Chain A, domain 2"/>
    <property type="match status" value="1"/>
</dbReference>
<dbReference type="InterPro" id="IPR037022">
    <property type="entry name" value="Formyl_trans_C_sf"/>
</dbReference>
<dbReference type="FunFam" id="3.10.25.10:FF:000002">
    <property type="entry name" value="10-formyltetrahydrofolate dehydrogenase"/>
    <property type="match status" value="1"/>
</dbReference>